<comment type="caution">
    <text evidence="1">The sequence shown here is derived from an EMBL/GenBank/DDBJ whole genome shotgun (WGS) entry which is preliminary data.</text>
</comment>
<evidence type="ECO:0000313" key="2">
    <source>
        <dbReference type="Proteomes" id="UP001061958"/>
    </source>
</evidence>
<dbReference type="AlphaFoldDB" id="A0A9C7UP34"/>
<keyword evidence="2" id="KW-1185">Reference proteome</keyword>
<evidence type="ECO:0000313" key="1">
    <source>
        <dbReference type="EMBL" id="GJQ10136.1"/>
    </source>
</evidence>
<gene>
    <name evidence="1" type="ORF">GpartN1_g1927.t1</name>
</gene>
<protein>
    <submittedName>
        <fullName evidence="1">Uncharacterized protein</fullName>
    </submittedName>
</protein>
<dbReference type="Proteomes" id="UP001061958">
    <property type="component" value="Unassembled WGS sequence"/>
</dbReference>
<reference evidence="1" key="1">
    <citation type="journal article" date="2022" name="Proc. Natl. Acad. Sci. U.S.A.">
        <title>Life cycle and functional genomics of the unicellular red alga Galdieria for elucidating algal and plant evolution and industrial use.</title>
        <authorList>
            <person name="Hirooka S."/>
            <person name="Itabashi T."/>
            <person name="Ichinose T.M."/>
            <person name="Onuma R."/>
            <person name="Fujiwara T."/>
            <person name="Yamashita S."/>
            <person name="Jong L.W."/>
            <person name="Tomita R."/>
            <person name="Iwane A.H."/>
            <person name="Miyagishima S.Y."/>
        </authorList>
    </citation>
    <scope>NUCLEOTIDE SEQUENCE</scope>
    <source>
        <strain evidence="1">NBRC 102759</strain>
    </source>
</reference>
<name>A0A9C7UP34_9RHOD</name>
<reference evidence="1" key="2">
    <citation type="submission" date="2022-01" db="EMBL/GenBank/DDBJ databases">
        <authorList>
            <person name="Hirooka S."/>
            <person name="Miyagishima S.Y."/>
        </authorList>
    </citation>
    <scope>NUCLEOTIDE SEQUENCE</scope>
    <source>
        <strain evidence="1">NBRC 102759</strain>
    </source>
</reference>
<proteinExistence type="predicted"/>
<organism evidence="1 2">
    <name type="scientific">Galdieria partita</name>
    <dbReference type="NCBI Taxonomy" id="83374"/>
    <lineage>
        <taxon>Eukaryota</taxon>
        <taxon>Rhodophyta</taxon>
        <taxon>Bangiophyceae</taxon>
        <taxon>Galdieriales</taxon>
        <taxon>Galdieriaceae</taxon>
        <taxon>Galdieria</taxon>
    </lineage>
</organism>
<accession>A0A9C7UP34</accession>
<dbReference type="EMBL" id="BQMJ01000013">
    <property type="protein sequence ID" value="GJQ10136.1"/>
    <property type="molecule type" value="Genomic_DNA"/>
</dbReference>
<sequence>MNSESIESQPIIMKPLLQLNKTDFAGLYPLSPAVFDEDFDLPRISLYLRLWNGNFGEYDDSDIVFINYDLNRKIVVDSLKIAKGQDPRAFHNSKGEQCVVFNHTGMMLVYYPQKRELAYLPKGQEWEKNWSPIDGTDLFFYALTPHHKIFNPFIQGVPRNVEIGNIRGGTPFIKNPIGTGWIALAHTAERGEKKMTYQAVPCRYDREQLLFHQPIHSDLFFQHQSLRNGELPYNWKSIVYPTCLIEHRGRHFVGVHLDDKECLLAAIDIQSVFK</sequence>